<dbReference type="EMBL" id="LN732725">
    <property type="protein sequence ID" value="CEP15943.1"/>
    <property type="molecule type" value="Genomic_DNA"/>
</dbReference>
<accession>A0A0B7NM21</accession>
<dbReference type="SUPFAM" id="SSF52540">
    <property type="entry name" value="P-loop containing nucleoside triphosphate hydrolases"/>
    <property type="match status" value="1"/>
</dbReference>
<dbReference type="GO" id="GO:0006281">
    <property type="term" value="P:DNA repair"/>
    <property type="evidence" value="ECO:0007669"/>
    <property type="project" value="UniProtKB-KW"/>
</dbReference>
<dbReference type="Pfam" id="PF05970">
    <property type="entry name" value="PIF1"/>
    <property type="match status" value="1"/>
</dbReference>
<keyword evidence="1" id="KW-0233">DNA recombination</keyword>
<keyword evidence="1" id="KW-0227">DNA damage</keyword>
<organism evidence="3 4">
    <name type="scientific">Parasitella parasitica</name>
    <dbReference type="NCBI Taxonomy" id="35722"/>
    <lineage>
        <taxon>Eukaryota</taxon>
        <taxon>Fungi</taxon>
        <taxon>Fungi incertae sedis</taxon>
        <taxon>Mucoromycota</taxon>
        <taxon>Mucoromycotina</taxon>
        <taxon>Mucoromycetes</taxon>
        <taxon>Mucorales</taxon>
        <taxon>Mucorineae</taxon>
        <taxon>Mucoraceae</taxon>
        <taxon>Parasitella</taxon>
    </lineage>
</organism>
<dbReference type="GO" id="GO:0005524">
    <property type="term" value="F:ATP binding"/>
    <property type="evidence" value="ECO:0007669"/>
    <property type="project" value="UniProtKB-KW"/>
</dbReference>
<evidence type="ECO:0000256" key="1">
    <source>
        <dbReference type="RuleBase" id="RU363044"/>
    </source>
</evidence>
<name>A0A0B7NM21_9FUNG</name>
<comment type="cofactor">
    <cofactor evidence="1">
        <name>Mg(2+)</name>
        <dbReference type="ChEBI" id="CHEBI:18420"/>
    </cofactor>
</comment>
<gene>
    <name evidence="3" type="primary">PARPA_10189.1 scaffold 39661</name>
</gene>
<comment type="similarity">
    <text evidence="1">Belongs to the helicase family.</text>
</comment>
<keyword evidence="1" id="KW-0067">ATP-binding</keyword>
<evidence type="ECO:0000259" key="2">
    <source>
        <dbReference type="Pfam" id="PF05970"/>
    </source>
</evidence>
<evidence type="ECO:0000313" key="4">
    <source>
        <dbReference type="Proteomes" id="UP000054107"/>
    </source>
</evidence>
<keyword evidence="1" id="KW-0547">Nucleotide-binding</keyword>
<comment type="catalytic activity">
    <reaction evidence="1">
        <text>ATP + H2O = ADP + phosphate + H(+)</text>
        <dbReference type="Rhea" id="RHEA:13065"/>
        <dbReference type="ChEBI" id="CHEBI:15377"/>
        <dbReference type="ChEBI" id="CHEBI:15378"/>
        <dbReference type="ChEBI" id="CHEBI:30616"/>
        <dbReference type="ChEBI" id="CHEBI:43474"/>
        <dbReference type="ChEBI" id="CHEBI:456216"/>
        <dbReference type="EC" id="5.6.2.3"/>
    </reaction>
</comment>
<sequence>MISKDQIETVDRTFQEILKNSVPFGGCLVVFAGDFRQVLPVISGASRSGIVSQFINTSYFCPRVAKLKLQTNMRVQQALQGNNPILADELERFARYLLHIGDGTPSTVSLPGDIPSDFISIPTEIHFKSSNLLELIRAVYADINNSSVDDQYFAGRVILTPKHKDVAVINKLILDFMPNRKITYYSRDQICDLQFRLQVPIELLNSIELGSLPRT</sequence>
<dbReference type="PANTHER" id="PTHR10492">
    <property type="match status" value="1"/>
</dbReference>
<dbReference type="InterPro" id="IPR027417">
    <property type="entry name" value="P-loop_NTPase"/>
</dbReference>
<dbReference type="EC" id="5.6.2.3" evidence="1"/>
<feature type="domain" description="DNA helicase Pif1-like DEAD-box helicase" evidence="2">
    <location>
        <begin position="1"/>
        <end position="105"/>
    </location>
</feature>
<keyword evidence="1" id="KW-0234">DNA repair</keyword>
<evidence type="ECO:0000313" key="3">
    <source>
        <dbReference type="EMBL" id="CEP15943.1"/>
    </source>
</evidence>
<dbReference type="Proteomes" id="UP000054107">
    <property type="component" value="Unassembled WGS sequence"/>
</dbReference>
<dbReference type="STRING" id="35722.A0A0B7NM21"/>
<dbReference type="InterPro" id="IPR010285">
    <property type="entry name" value="DNA_helicase_pif1-like_DEAD"/>
</dbReference>
<dbReference type="GO" id="GO:0006310">
    <property type="term" value="P:DNA recombination"/>
    <property type="evidence" value="ECO:0007669"/>
    <property type="project" value="UniProtKB-KW"/>
</dbReference>
<keyword evidence="4" id="KW-1185">Reference proteome</keyword>
<keyword evidence="1" id="KW-0378">Hydrolase</keyword>
<reference evidence="3 4" key="1">
    <citation type="submission" date="2014-09" db="EMBL/GenBank/DDBJ databases">
        <authorList>
            <person name="Ellenberger Sabrina"/>
        </authorList>
    </citation>
    <scope>NUCLEOTIDE SEQUENCE [LARGE SCALE GENOMIC DNA]</scope>
    <source>
        <strain evidence="3 4">CBS 412.66</strain>
    </source>
</reference>
<dbReference type="OrthoDB" id="2284139at2759"/>
<protein>
    <recommendedName>
        <fullName evidence="1">ATP-dependent DNA helicase</fullName>
        <ecNumber evidence="1">5.6.2.3</ecNumber>
    </recommendedName>
</protein>
<proteinExistence type="inferred from homology"/>
<dbReference type="AlphaFoldDB" id="A0A0B7NM21"/>
<dbReference type="GO" id="GO:0000723">
    <property type="term" value="P:telomere maintenance"/>
    <property type="evidence" value="ECO:0007669"/>
    <property type="project" value="InterPro"/>
</dbReference>
<dbReference type="PANTHER" id="PTHR10492:SF57">
    <property type="entry name" value="ATP-DEPENDENT DNA HELICASE"/>
    <property type="match status" value="1"/>
</dbReference>
<keyword evidence="1" id="KW-0347">Helicase</keyword>
<dbReference type="GO" id="GO:0016887">
    <property type="term" value="F:ATP hydrolysis activity"/>
    <property type="evidence" value="ECO:0007669"/>
    <property type="project" value="RHEA"/>
</dbReference>
<dbReference type="GO" id="GO:0043139">
    <property type="term" value="F:5'-3' DNA helicase activity"/>
    <property type="evidence" value="ECO:0007669"/>
    <property type="project" value="UniProtKB-EC"/>
</dbReference>